<evidence type="ECO:0000313" key="1">
    <source>
        <dbReference type="EMBL" id="KKB47686.1"/>
    </source>
</evidence>
<organism evidence="1 2">
    <name type="scientific">Parabacteroides goldsteinii DSM 19448 = WAL 12034</name>
    <dbReference type="NCBI Taxonomy" id="927665"/>
    <lineage>
        <taxon>Bacteria</taxon>
        <taxon>Pseudomonadati</taxon>
        <taxon>Bacteroidota</taxon>
        <taxon>Bacteroidia</taxon>
        <taxon>Bacteroidales</taxon>
        <taxon>Tannerellaceae</taxon>
        <taxon>Parabacteroides</taxon>
    </lineage>
</organism>
<dbReference type="EMBL" id="AQHV01000025">
    <property type="protein sequence ID" value="KKB47686.1"/>
    <property type="molecule type" value="Genomic_DNA"/>
</dbReference>
<sequence length="142" mass="15731">MGVFKSTRLFYNVSAHADTVANNLMTSMRYEGYEVNGIKMPSGDWDISIKKGALFKAVLGLQTALKIVISPAAPHVYVKAGVGIFGQQVIPTVLTICIWWPFVIPQIWGVIKQSKLDKIVMEKVQDEFNCVSGRTVLSKIID</sequence>
<evidence type="ECO:0000313" key="2">
    <source>
        <dbReference type="Proteomes" id="UP000033047"/>
    </source>
</evidence>
<comment type="caution">
    <text evidence="1">The sequence shown here is derived from an EMBL/GenBank/DDBJ whole genome shotgun (WGS) entry which is preliminary data.</text>
</comment>
<protein>
    <submittedName>
        <fullName evidence="1">Uncharacterized protein</fullName>
    </submittedName>
</protein>
<dbReference type="Proteomes" id="UP000033047">
    <property type="component" value="Unassembled WGS sequence"/>
</dbReference>
<gene>
    <name evidence="1" type="ORF">HMPREF1535_04543</name>
</gene>
<dbReference type="PATRIC" id="fig|927665.4.peg.4662"/>
<name>A0A0F5IQ79_9BACT</name>
<dbReference type="AlphaFoldDB" id="A0A0F5IQ79"/>
<dbReference type="STRING" id="927665.HMPREF1535_04543"/>
<proteinExistence type="predicted"/>
<reference evidence="1 2" key="1">
    <citation type="submission" date="2013-04" db="EMBL/GenBank/DDBJ databases">
        <title>The Genome Sequence of Parabacteroides goldsteinii DSM 19448.</title>
        <authorList>
            <consortium name="The Broad Institute Genomics Platform"/>
            <person name="Earl A."/>
            <person name="Ward D."/>
            <person name="Feldgarden M."/>
            <person name="Gevers D."/>
            <person name="Martens E."/>
            <person name="Sakamoto M."/>
            <person name="Benno Y."/>
            <person name="Song Y."/>
            <person name="Liu C."/>
            <person name="Lee J."/>
            <person name="Bolanos M."/>
            <person name="Vaisanen M.L."/>
            <person name="Finegold S.M."/>
            <person name="Walker B."/>
            <person name="Young S."/>
            <person name="Zeng Q."/>
            <person name="Gargeya S."/>
            <person name="Fitzgerald M."/>
            <person name="Haas B."/>
            <person name="Abouelleil A."/>
            <person name="Allen A.W."/>
            <person name="Alvarado L."/>
            <person name="Arachchi H.M."/>
            <person name="Berlin A.M."/>
            <person name="Chapman S.B."/>
            <person name="Gainer-Dewar J."/>
            <person name="Goldberg J."/>
            <person name="Griggs A."/>
            <person name="Gujja S."/>
            <person name="Hansen M."/>
            <person name="Howarth C."/>
            <person name="Imamovic A."/>
            <person name="Ireland A."/>
            <person name="Larimer J."/>
            <person name="McCowan C."/>
            <person name="Murphy C."/>
            <person name="Pearson M."/>
            <person name="Poon T.W."/>
            <person name="Priest M."/>
            <person name="Roberts A."/>
            <person name="Saif S."/>
            <person name="Shea T."/>
            <person name="Sisk P."/>
            <person name="Sykes S."/>
            <person name="Wortman J."/>
            <person name="Nusbaum C."/>
            <person name="Birren B."/>
        </authorList>
    </citation>
    <scope>NUCLEOTIDE SEQUENCE [LARGE SCALE GENOMIC DNA]</scope>
    <source>
        <strain evidence="1 2">DSM 19448</strain>
    </source>
</reference>
<accession>A0A0F5IQ79</accession>
<dbReference type="HOGENOM" id="CLU_134874_0_0_10"/>
<dbReference type="RefSeq" id="WP_046147504.1">
    <property type="nucleotide sequence ID" value="NZ_KQ033913.1"/>
</dbReference>